<dbReference type="Gene3D" id="3.30.460.10">
    <property type="entry name" value="Beta Polymerase, domain 2"/>
    <property type="match status" value="1"/>
</dbReference>
<dbReference type="InterPro" id="IPR007685">
    <property type="entry name" value="RelA_SpoT"/>
</dbReference>
<proteinExistence type="predicted"/>
<dbReference type="SMART" id="SM00954">
    <property type="entry name" value="RelA_SpoT"/>
    <property type="match status" value="1"/>
</dbReference>
<dbReference type="Proteomes" id="UP001203342">
    <property type="component" value="Unassembled WGS sequence"/>
</dbReference>
<dbReference type="InterPro" id="IPR052366">
    <property type="entry name" value="GTP_Pyrophosphokinase"/>
</dbReference>
<name>A0ABT0TJR5_9FLAO</name>
<dbReference type="EMBL" id="JAMLJN010000016">
    <property type="protein sequence ID" value="MCL9771218.1"/>
    <property type="molecule type" value="Genomic_DNA"/>
</dbReference>
<protein>
    <recommendedName>
        <fullName evidence="1">RelA/SpoT domain-containing protein</fullName>
    </recommendedName>
</protein>
<organism evidence="2 3">
    <name type="scientific">Flavobacterium fragile</name>
    <dbReference type="NCBI Taxonomy" id="2949085"/>
    <lineage>
        <taxon>Bacteria</taxon>
        <taxon>Pseudomonadati</taxon>
        <taxon>Bacteroidota</taxon>
        <taxon>Flavobacteriia</taxon>
        <taxon>Flavobacteriales</taxon>
        <taxon>Flavobacteriaceae</taxon>
        <taxon>Flavobacterium</taxon>
    </lineage>
</organism>
<feature type="domain" description="RelA/SpoT" evidence="1">
    <location>
        <begin position="2"/>
        <end position="95"/>
    </location>
</feature>
<dbReference type="Pfam" id="PF04607">
    <property type="entry name" value="RelA_SpoT"/>
    <property type="match status" value="1"/>
</dbReference>
<comment type="caution">
    <text evidence="2">The sequence shown here is derived from an EMBL/GenBank/DDBJ whole genome shotgun (WGS) entry which is preliminary data.</text>
</comment>
<gene>
    <name evidence="2" type="ORF">NAT47_12415</name>
</gene>
<sequence>MQFSRMWDIGGCRCIVSTNEEVYELKALIEKNPFLTIRKEYDYIKSPQPEGYKSLHLFISLIDDNKVIELQIRNKEDHNWATLVEITDLLFDAKLKEFGKNKDLLRFHFLLSKRFDLTIDEKKEISKIIKKYKYFEKLSDVFTRNYIQIRKQWLEIESKHNHNYFLIETKKDEVPKITTYKKFEEAEDNYFRIYKNNQTANVVLTHLPKPNYEQISIAYSNYILTFHSFLDDCYEIFENLIEKALIDKRYYLFFKNFTLYNDIVYNHIKNLVSEAIELKQISNRKVNKSVKYKLKQKEQDWVKDINNQVRKRQDKQKRLQVSFRQNMPKSGIGGFIFKTIVRNISKKYNKKLQKAIFETSIN</sequence>
<dbReference type="SUPFAM" id="SSF81301">
    <property type="entry name" value="Nucleotidyltransferase"/>
    <property type="match status" value="1"/>
</dbReference>
<accession>A0ABT0TJR5</accession>
<evidence type="ECO:0000259" key="1">
    <source>
        <dbReference type="SMART" id="SM00954"/>
    </source>
</evidence>
<evidence type="ECO:0000313" key="3">
    <source>
        <dbReference type="Proteomes" id="UP001203342"/>
    </source>
</evidence>
<keyword evidence="3" id="KW-1185">Reference proteome</keyword>
<dbReference type="InterPro" id="IPR043519">
    <property type="entry name" value="NT_sf"/>
</dbReference>
<dbReference type="CDD" id="cd05399">
    <property type="entry name" value="NT_Rel-Spo_like"/>
    <property type="match status" value="1"/>
</dbReference>
<reference evidence="2 3" key="1">
    <citation type="submission" date="2022-05" db="EMBL/GenBank/DDBJ databases">
        <title>Flavobacterium sp., isolated from activated sludge.</title>
        <authorList>
            <person name="Ran Q."/>
        </authorList>
    </citation>
    <scope>NUCLEOTIDE SEQUENCE [LARGE SCALE GENOMIC DNA]</scope>
    <source>
        <strain evidence="2 3">HXWNR69</strain>
    </source>
</reference>
<evidence type="ECO:0000313" key="2">
    <source>
        <dbReference type="EMBL" id="MCL9771218.1"/>
    </source>
</evidence>
<dbReference type="PANTHER" id="PTHR47837">
    <property type="entry name" value="GTP PYROPHOSPHOKINASE YJBM"/>
    <property type="match status" value="1"/>
</dbReference>
<dbReference type="PANTHER" id="PTHR47837:SF1">
    <property type="entry name" value="GTP PYROPHOSPHOKINASE YJBM"/>
    <property type="match status" value="1"/>
</dbReference>